<dbReference type="InParanoid" id="G0EED2"/>
<proteinExistence type="inferred from homology"/>
<organism evidence="8 9">
    <name type="scientific">Pyrolobus fumarii (strain DSM 11204 / 1A)</name>
    <dbReference type="NCBI Taxonomy" id="694429"/>
    <lineage>
        <taxon>Archaea</taxon>
        <taxon>Thermoproteota</taxon>
        <taxon>Thermoprotei</taxon>
        <taxon>Desulfurococcales</taxon>
        <taxon>Pyrodictiaceae</taxon>
        <taxon>Pyrolobus</taxon>
    </lineage>
</organism>
<dbReference type="AlphaFoldDB" id="G0EED2"/>
<dbReference type="GO" id="GO:0016887">
    <property type="term" value="F:ATP hydrolysis activity"/>
    <property type="evidence" value="ECO:0007669"/>
    <property type="project" value="InterPro"/>
</dbReference>
<sequence>MIIVLAGTPGTGKTSLAKMLSERYNLRYLSLTEFVLEKGIWIDYDAQRRSFVIDPEGVVVEIRREIRKVYRGVVIETHDLELLWEAGIEPLRVFVLRCRPDVLYNRLLRRGWPFSKVLENIEAELTGVLAWQAKVYFPRVACEIDTTLAGVNATVERIARNIENIEKDNTICQSIDWVSDEDVVKFVINLSLKHSMGY</sequence>
<dbReference type="PANTHER" id="PTHR12595:SF0">
    <property type="entry name" value="ADENYLATE KINASE ISOENZYME 6"/>
    <property type="match status" value="1"/>
</dbReference>
<dbReference type="SUPFAM" id="SSF52540">
    <property type="entry name" value="P-loop containing nucleoside triphosphate hydrolases"/>
    <property type="match status" value="1"/>
</dbReference>
<dbReference type="GO" id="GO:0042274">
    <property type="term" value="P:ribosomal small subunit biogenesis"/>
    <property type="evidence" value="ECO:0007669"/>
    <property type="project" value="UniProtKB-UniRule"/>
</dbReference>
<evidence type="ECO:0000313" key="8">
    <source>
        <dbReference type="EMBL" id="AEM37973.1"/>
    </source>
</evidence>
<evidence type="ECO:0000256" key="3">
    <source>
        <dbReference type="ARBA" id="ARBA00022679"/>
    </source>
</evidence>
<evidence type="ECO:0000313" key="9">
    <source>
        <dbReference type="Proteomes" id="UP000001037"/>
    </source>
</evidence>
<dbReference type="GO" id="GO:0005524">
    <property type="term" value="F:ATP binding"/>
    <property type="evidence" value="ECO:0007669"/>
    <property type="project" value="UniProtKB-UniRule"/>
</dbReference>
<accession>G0EED2</accession>
<name>G0EED2_PYRF1</name>
<dbReference type="OrthoDB" id="8730at2157"/>
<feature type="binding site" evidence="7">
    <location>
        <position position="14"/>
    </location>
    <ligand>
        <name>ATP</name>
        <dbReference type="ChEBI" id="CHEBI:30616"/>
    </ligand>
</feature>
<dbReference type="FunCoup" id="G0EED2">
    <property type="interactions" value="152"/>
</dbReference>
<dbReference type="EMBL" id="CP002838">
    <property type="protein sequence ID" value="AEM37973.1"/>
    <property type="molecule type" value="Genomic_DNA"/>
</dbReference>
<dbReference type="eggNOG" id="arCOG01038">
    <property type="taxonomic scope" value="Archaea"/>
</dbReference>
<keyword evidence="4 7" id="KW-0547">Nucleotide-binding</keyword>
<dbReference type="HAMAP" id="MF_00039">
    <property type="entry name" value="Adenylate_kinase_AK6"/>
    <property type="match status" value="1"/>
</dbReference>
<keyword evidence="2 7" id="KW-0698">rRNA processing</keyword>
<feature type="binding site" evidence="7">
    <location>
        <position position="110"/>
    </location>
    <ligand>
        <name>ATP</name>
        <dbReference type="ChEBI" id="CHEBI:30616"/>
    </ligand>
</feature>
<dbReference type="EC" id="2.7.4.3" evidence="7"/>
<dbReference type="PANTHER" id="PTHR12595">
    <property type="entry name" value="POS9-ACTIVATING FACTOR FAP7-RELATED"/>
    <property type="match status" value="1"/>
</dbReference>
<keyword evidence="1 7" id="KW-0690">Ribosome biogenesis</keyword>
<dbReference type="Pfam" id="PF13238">
    <property type="entry name" value="AAA_18"/>
    <property type="match status" value="1"/>
</dbReference>
<evidence type="ECO:0000256" key="7">
    <source>
        <dbReference type="HAMAP-Rule" id="MF_00039"/>
    </source>
</evidence>
<dbReference type="GO" id="GO:0006364">
    <property type="term" value="P:rRNA processing"/>
    <property type="evidence" value="ECO:0007669"/>
    <property type="project" value="UniProtKB-KW"/>
</dbReference>
<evidence type="ECO:0000256" key="5">
    <source>
        <dbReference type="ARBA" id="ARBA00022777"/>
    </source>
</evidence>
<dbReference type="InterPro" id="IPR027417">
    <property type="entry name" value="P-loop_NTPase"/>
</dbReference>
<evidence type="ECO:0000256" key="2">
    <source>
        <dbReference type="ARBA" id="ARBA00022552"/>
    </source>
</evidence>
<comment type="catalytic activity">
    <reaction evidence="7">
        <text>ATP + H2O = ADP + phosphate + H(+)</text>
        <dbReference type="Rhea" id="RHEA:13065"/>
        <dbReference type="ChEBI" id="CHEBI:15377"/>
        <dbReference type="ChEBI" id="CHEBI:15378"/>
        <dbReference type="ChEBI" id="CHEBI:30616"/>
        <dbReference type="ChEBI" id="CHEBI:43474"/>
        <dbReference type="ChEBI" id="CHEBI:456216"/>
    </reaction>
</comment>
<feature type="binding site" evidence="7">
    <location>
        <position position="12"/>
    </location>
    <ligand>
        <name>ATP</name>
        <dbReference type="ChEBI" id="CHEBI:30616"/>
    </ligand>
</feature>
<feature type="binding site" evidence="7">
    <location>
        <position position="13"/>
    </location>
    <ligand>
        <name>ATP</name>
        <dbReference type="ChEBI" id="CHEBI:30616"/>
    </ligand>
</feature>
<keyword evidence="9" id="KW-1185">Reference proteome</keyword>
<feature type="binding site" evidence="7">
    <location>
        <position position="15"/>
    </location>
    <ligand>
        <name>ATP</name>
        <dbReference type="ChEBI" id="CHEBI:30616"/>
    </ligand>
</feature>
<protein>
    <recommendedName>
        <fullName evidence="7">Putative adenylate kinase</fullName>
        <shortName evidence="7">AK</shortName>
        <ecNumber evidence="7">2.7.4.3</ecNumber>
    </recommendedName>
    <alternativeName>
        <fullName evidence="7">ATP-AMP transphosphorylase</fullName>
    </alternativeName>
</protein>
<feature type="region of interest" description="LID" evidence="7">
    <location>
        <begin position="109"/>
        <end position="119"/>
    </location>
</feature>
<comment type="catalytic activity">
    <reaction evidence="7">
        <text>AMP + ATP = 2 ADP</text>
        <dbReference type="Rhea" id="RHEA:12973"/>
        <dbReference type="ChEBI" id="CHEBI:30616"/>
        <dbReference type="ChEBI" id="CHEBI:456215"/>
        <dbReference type="ChEBI" id="CHEBI:456216"/>
        <dbReference type="EC" id="2.7.4.3"/>
    </reaction>
</comment>
<dbReference type="Gene3D" id="3.40.50.300">
    <property type="entry name" value="P-loop containing nucleotide triphosphate hydrolases"/>
    <property type="match status" value="1"/>
</dbReference>
<dbReference type="GO" id="GO:0004017">
    <property type="term" value="F:AMP kinase activity"/>
    <property type="evidence" value="ECO:0007669"/>
    <property type="project" value="UniProtKB-UniRule"/>
</dbReference>
<comment type="subunit">
    <text evidence="7">Interacts with uS11. Not a structural component of 40S pre-ribosomes, but transiently interacts with them by binding to uS11.</text>
</comment>
<evidence type="ECO:0000256" key="4">
    <source>
        <dbReference type="ARBA" id="ARBA00022741"/>
    </source>
</evidence>
<dbReference type="HOGENOM" id="CLU_079096_0_0_2"/>
<dbReference type="KEGG" id="pfm:Pyrfu_0101"/>
<dbReference type="InterPro" id="IPR020618">
    <property type="entry name" value="Adenyl_kinase_AK6"/>
</dbReference>
<gene>
    <name evidence="8" type="ordered locus">Pyrfu_0101</name>
</gene>
<comment type="caution">
    <text evidence="7">Lacks conserved residue(s) required for the propagation of feature annotation.</text>
</comment>
<reference evidence="8 9" key="1">
    <citation type="journal article" date="2011" name="Stand. Genomic Sci.">
        <title>Complete genome sequence of the hyperthermophilic chemolithoautotroph Pyrolobus fumarii type strain (1A).</title>
        <authorList>
            <person name="Anderson I."/>
            <person name="Goker M."/>
            <person name="Nolan M."/>
            <person name="Lucas S."/>
            <person name="Hammon N."/>
            <person name="Deshpande S."/>
            <person name="Cheng J.F."/>
            <person name="Tapia R."/>
            <person name="Han C."/>
            <person name="Goodwin L."/>
            <person name="Pitluck S."/>
            <person name="Huntemann M."/>
            <person name="Liolios K."/>
            <person name="Ivanova N."/>
            <person name="Pagani I."/>
            <person name="Mavromatis K."/>
            <person name="Ovchinikova G."/>
            <person name="Pati A."/>
            <person name="Chen A."/>
            <person name="Palaniappan K."/>
            <person name="Land M."/>
            <person name="Hauser L."/>
            <person name="Brambilla E.M."/>
            <person name="Huber H."/>
            <person name="Yasawong M."/>
            <person name="Rohde M."/>
            <person name="Spring S."/>
            <person name="Abt B."/>
            <person name="Sikorski J."/>
            <person name="Wirth R."/>
            <person name="Detter J.C."/>
            <person name="Woyke T."/>
            <person name="Bristow J."/>
            <person name="Eisen J.A."/>
            <person name="Markowitz V."/>
            <person name="Hugenholtz P."/>
            <person name="Kyrpides N.C."/>
            <person name="Klenk H.P."/>
            <person name="Lapidus A."/>
        </authorList>
    </citation>
    <scope>NUCLEOTIDE SEQUENCE [LARGE SCALE GENOMIC DNA]</scope>
    <source>
        <strain evidence="9">DSM 11204 / 1A</strain>
    </source>
</reference>
<keyword evidence="6 7" id="KW-0067">ATP-binding</keyword>
<feature type="binding site" evidence="7">
    <location>
        <position position="10"/>
    </location>
    <ligand>
        <name>ATP</name>
        <dbReference type="ChEBI" id="CHEBI:30616"/>
    </ligand>
</feature>
<comment type="similarity">
    <text evidence="7">Belongs to the adenylate kinase family. AK6 subfamily.</text>
</comment>
<keyword evidence="3 7" id="KW-0808">Transferase</keyword>
<dbReference type="Proteomes" id="UP000001037">
    <property type="component" value="Chromosome"/>
</dbReference>
<comment type="function">
    <text evidence="7">Broad-specificity nucleoside monophosphate (NMP) kinase that catalyzes the reversible transfer of the terminal phosphate group between nucleoside triphosphates and monophosphates. Has also ATPase activity. Involved in the late maturation steps of the 30S ribosomal particles, specifically 16S rRNA maturation. While NMP activity is not required for ribosome maturation, ATPase activity is. Associates transiently with small ribosomal subunit protein uS11. ATP hydrolysis breaks the interaction with uS11. May temporarily remove uS11 from the ribosome to enable a conformational change of the ribosomal RNA that is needed for the final maturation step of the small ribosomal subunit.</text>
</comment>
<evidence type="ECO:0000256" key="1">
    <source>
        <dbReference type="ARBA" id="ARBA00022517"/>
    </source>
</evidence>
<evidence type="ECO:0000256" key="6">
    <source>
        <dbReference type="ARBA" id="ARBA00022840"/>
    </source>
</evidence>
<keyword evidence="5 7" id="KW-0418">Kinase</keyword>
<dbReference type="STRING" id="694429.Pyrfu_0101"/>